<feature type="region of interest" description="Disordered" evidence="1">
    <location>
        <begin position="318"/>
        <end position="350"/>
    </location>
</feature>
<dbReference type="CDD" id="cd06410">
    <property type="entry name" value="PB1_UP2"/>
    <property type="match status" value="1"/>
</dbReference>
<dbReference type="InterPro" id="IPR000270">
    <property type="entry name" value="PB1_dom"/>
</dbReference>
<dbReference type="AlphaFoldDB" id="A0A8J5H634"/>
<reference evidence="3 4" key="1">
    <citation type="submission" date="2020-08" db="EMBL/GenBank/DDBJ databases">
        <title>Plant Genome Project.</title>
        <authorList>
            <person name="Zhang R.-G."/>
        </authorList>
    </citation>
    <scope>NUCLEOTIDE SEQUENCE [LARGE SCALE GENOMIC DNA]</scope>
    <source>
        <tissue evidence="3">Rhizome</tissue>
    </source>
</reference>
<protein>
    <recommendedName>
        <fullName evidence="2">PB1 domain-containing protein</fullName>
    </recommendedName>
</protein>
<dbReference type="Proteomes" id="UP000734854">
    <property type="component" value="Unassembled WGS sequence"/>
</dbReference>
<feature type="domain" description="PB1" evidence="2">
    <location>
        <begin position="52"/>
        <end position="146"/>
    </location>
</feature>
<keyword evidence="4" id="KW-1185">Reference proteome</keyword>
<feature type="compositionally biased region" description="Gly residues" evidence="1">
    <location>
        <begin position="238"/>
        <end position="250"/>
    </location>
</feature>
<gene>
    <name evidence="3" type="ORF">ZIOFF_020734</name>
</gene>
<dbReference type="Gene3D" id="3.10.20.90">
    <property type="entry name" value="Phosphatidylinositol 3-kinase Catalytic Subunit, Chain A, domain 1"/>
    <property type="match status" value="1"/>
</dbReference>
<evidence type="ECO:0000259" key="2">
    <source>
        <dbReference type="SMART" id="SM00666"/>
    </source>
</evidence>
<sequence length="350" mass="37105">MSNRELQLLREASIAGGEDDSLSSSSFPSLSSSKNARIKFLCSYGGKILPRPRDGRLKYVGGDIRVLVLARSVSFSELRERIQGMFRHCMVIKYKLVSEDLDTLVTVADDEDLVHMLDEYDRVDMLHPQSPSAASSPRFRLFLFPAPSSSAADPAAAATLDQRYVNAINAAVPGSPGRPSIFSVSAAISPTSTIDCSGEFLATHPAAHVVGGRMNRVQSTPNLAGGGMHRVSSTPNLSGGGSLNPAGGAGVQYQQNLSYHHHLQHHHLPHRHSTAAPVSPVHATGSSGASRAGRNEVCGCCAMRGGVHYGGGGGVGNMPIRSAGEEPHSGRASRSTSPFRAVPREPVIWE</sequence>
<dbReference type="PANTHER" id="PTHR31066">
    <property type="entry name" value="OS05G0427100 PROTEIN-RELATED"/>
    <property type="match status" value="1"/>
</dbReference>
<evidence type="ECO:0000313" key="4">
    <source>
        <dbReference type="Proteomes" id="UP000734854"/>
    </source>
</evidence>
<comment type="caution">
    <text evidence="3">The sequence shown here is derived from an EMBL/GenBank/DDBJ whole genome shotgun (WGS) entry which is preliminary data.</text>
</comment>
<dbReference type="InterPro" id="IPR053198">
    <property type="entry name" value="Gynoecium_Dev_Regulator"/>
</dbReference>
<dbReference type="Pfam" id="PF00564">
    <property type="entry name" value="PB1"/>
    <property type="match status" value="1"/>
</dbReference>
<name>A0A8J5H634_ZINOF</name>
<feature type="region of interest" description="Disordered" evidence="1">
    <location>
        <begin position="223"/>
        <end position="250"/>
    </location>
</feature>
<proteinExistence type="predicted"/>
<evidence type="ECO:0000313" key="3">
    <source>
        <dbReference type="EMBL" id="KAG6517349.1"/>
    </source>
</evidence>
<dbReference type="SMART" id="SM00666">
    <property type="entry name" value="PB1"/>
    <property type="match status" value="1"/>
</dbReference>
<dbReference type="EMBL" id="JACMSC010000006">
    <property type="protein sequence ID" value="KAG6517349.1"/>
    <property type="molecule type" value="Genomic_DNA"/>
</dbReference>
<feature type="region of interest" description="Disordered" evidence="1">
    <location>
        <begin position="273"/>
        <end position="293"/>
    </location>
</feature>
<dbReference type="SUPFAM" id="SSF54277">
    <property type="entry name" value="CAD &amp; PB1 domains"/>
    <property type="match status" value="1"/>
</dbReference>
<dbReference type="PANTHER" id="PTHR31066:SF85">
    <property type="entry name" value="OS02G0809100 PROTEIN"/>
    <property type="match status" value="1"/>
</dbReference>
<evidence type="ECO:0000256" key="1">
    <source>
        <dbReference type="SAM" id="MobiDB-lite"/>
    </source>
</evidence>
<accession>A0A8J5H634</accession>
<organism evidence="3 4">
    <name type="scientific">Zingiber officinale</name>
    <name type="common">Ginger</name>
    <name type="synonym">Amomum zingiber</name>
    <dbReference type="NCBI Taxonomy" id="94328"/>
    <lineage>
        <taxon>Eukaryota</taxon>
        <taxon>Viridiplantae</taxon>
        <taxon>Streptophyta</taxon>
        <taxon>Embryophyta</taxon>
        <taxon>Tracheophyta</taxon>
        <taxon>Spermatophyta</taxon>
        <taxon>Magnoliopsida</taxon>
        <taxon>Liliopsida</taxon>
        <taxon>Zingiberales</taxon>
        <taxon>Zingiberaceae</taxon>
        <taxon>Zingiber</taxon>
    </lineage>
</organism>